<reference evidence="3 4" key="1">
    <citation type="submission" date="2019-08" db="EMBL/GenBank/DDBJ databases">
        <title>Complete genome sequence of Thermosulfurimonas marina SU872T, an anaerobic thermophilic chemolithoautotrophic bacterium isolated from a shallow marine hydrothermal vent.</title>
        <authorList>
            <person name="Allioux M."/>
            <person name="Jebbar M."/>
            <person name="Slobodkina G."/>
            <person name="Slobodkin A."/>
            <person name="Moalic Y."/>
            <person name="Frolova A."/>
            <person name="Shao Z."/>
            <person name="Alain K."/>
        </authorList>
    </citation>
    <scope>NUCLEOTIDE SEQUENCE [LARGE SCALE GENOMIC DNA]</scope>
    <source>
        <strain evidence="3 4">SU872</strain>
    </source>
</reference>
<dbReference type="Pfam" id="PF07883">
    <property type="entry name" value="Cupin_2"/>
    <property type="match status" value="1"/>
</dbReference>
<proteinExistence type="predicted"/>
<dbReference type="SUPFAM" id="SSF51182">
    <property type="entry name" value="RmlC-like cupins"/>
    <property type="match status" value="1"/>
</dbReference>
<evidence type="ECO:0000313" key="3">
    <source>
        <dbReference type="EMBL" id="QJA05428.1"/>
    </source>
</evidence>
<dbReference type="PANTHER" id="PTHR35848:SF6">
    <property type="entry name" value="CUPIN TYPE-2 DOMAIN-CONTAINING PROTEIN"/>
    <property type="match status" value="1"/>
</dbReference>
<dbReference type="Proteomes" id="UP000501253">
    <property type="component" value="Chromosome"/>
</dbReference>
<evidence type="ECO:0000256" key="1">
    <source>
        <dbReference type="ARBA" id="ARBA00022723"/>
    </source>
</evidence>
<accession>A0A6H1WQI9</accession>
<dbReference type="GO" id="GO:0046872">
    <property type="term" value="F:metal ion binding"/>
    <property type="evidence" value="ECO:0007669"/>
    <property type="project" value="UniProtKB-KW"/>
</dbReference>
<gene>
    <name evidence="3" type="ORF">FVE67_00880</name>
</gene>
<keyword evidence="4" id="KW-1185">Reference proteome</keyword>
<dbReference type="InterPro" id="IPR011051">
    <property type="entry name" value="RmlC_Cupin_sf"/>
</dbReference>
<dbReference type="PANTHER" id="PTHR35848">
    <property type="entry name" value="OXALATE-BINDING PROTEIN"/>
    <property type="match status" value="1"/>
</dbReference>
<name>A0A6H1WQI9_9BACT</name>
<protein>
    <submittedName>
        <fullName evidence="3">Cupin domain-containing protein</fullName>
    </submittedName>
</protein>
<evidence type="ECO:0000259" key="2">
    <source>
        <dbReference type="Pfam" id="PF07883"/>
    </source>
</evidence>
<dbReference type="Gene3D" id="2.60.120.10">
    <property type="entry name" value="Jelly Rolls"/>
    <property type="match status" value="1"/>
</dbReference>
<dbReference type="KEGG" id="tmai:FVE67_00880"/>
<sequence length="113" mass="12687">MAYFYRKEEIKFGPHPKFEGVGLALLIDHTKDPRLSVSLLEIAPGVEIPVHTHETQADSIYVLSGEGEAYVEGSWQKIRPGDYLLIPPGEEHGVRNTGREPLRLFIVHAPPLF</sequence>
<feature type="domain" description="Cupin type-2" evidence="2">
    <location>
        <begin position="39"/>
        <end position="107"/>
    </location>
</feature>
<dbReference type="InterPro" id="IPR051610">
    <property type="entry name" value="GPI/OXD"/>
</dbReference>
<dbReference type="InterPro" id="IPR014710">
    <property type="entry name" value="RmlC-like_jellyroll"/>
</dbReference>
<evidence type="ECO:0000313" key="4">
    <source>
        <dbReference type="Proteomes" id="UP000501253"/>
    </source>
</evidence>
<dbReference type="InterPro" id="IPR013096">
    <property type="entry name" value="Cupin_2"/>
</dbReference>
<dbReference type="AlphaFoldDB" id="A0A6H1WQI9"/>
<keyword evidence="1" id="KW-0479">Metal-binding</keyword>
<organism evidence="3 4">
    <name type="scientific">Thermosulfurimonas marina</name>
    <dbReference type="NCBI Taxonomy" id="2047767"/>
    <lineage>
        <taxon>Bacteria</taxon>
        <taxon>Pseudomonadati</taxon>
        <taxon>Thermodesulfobacteriota</taxon>
        <taxon>Thermodesulfobacteria</taxon>
        <taxon>Thermodesulfobacteriales</taxon>
        <taxon>Thermodesulfobacteriaceae</taxon>
        <taxon>Thermosulfurimonas</taxon>
    </lineage>
</organism>
<dbReference type="RefSeq" id="WP_168718794.1">
    <property type="nucleotide sequence ID" value="NZ_CP042909.1"/>
</dbReference>
<dbReference type="EMBL" id="CP042909">
    <property type="protein sequence ID" value="QJA05428.1"/>
    <property type="molecule type" value="Genomic_DNA"/>
</dbReference>